<evidence type="ECO:0000313" key="2">
    <source>
        <dbReference type="Proteomes" id="UP000490800"/>
    </source>
</evidence>
<dbReference type="EMBL" id="RHLK01000017">
    <property type="protein sequence ID" value="MVP02042.1"/>
    <property type="molecule type" value="Genomic_DNA"/>
</dbReference>
<name>A0A7X3FMK6_9BACL</name>
<reference evidence="1 2" key="1">
    <citation type="journal article" date="2019" name="Microorganisms">
        <title>Paenibacillus lutrae sp. nov., A Chitinolytic Species Isolated from A River Otter in Castril Natural Park, Granada, Spain.</title>
        <authorList>
            <person name="Rodriguez M."/>
            <person name="Reina J.C."/>
            <person name="Bejar V."/>
            <person name="Llamas I."/>
        </authorList>
    </citation>
    <scope>NUCLEOTIDE SEQUENCE [LARGE SCALE GENOMIC DNA]</scope>
    <source>
        <strain evidence="1 2">N10</strain>
    </source>
</reference>
<dbReference type="OrthoDB" id="2607730at2"/>
<protein>
    <submittedName>
        <fullName evidence="1">Uncharacterized protein</fullName>
    </submittedName>
</protein>
<dbReference type="RefSeq" id="WP_157338468.1">
    <property type="nucleotide sequence ID" value="NZ_RHLK01000017.1"/>
</dbReference>
<gene>
    <name evidence="1" type="ORF">EDM21_21420</name>
</gene>
<evidence type="ECO:0000313" key="1">
    <source>
        <dbReference type="EMBL" id="MVP02042.1"/>
    </source>
</evidence>
<dbReference type="AlphaFoldDB" id="A0A7X3FMK6"/>
<proteinExistence type="predicted"/>
<sequence length="141" mass="16094">MKRSFVGICVFLFILYSVFFNVYPLIRGKSIADNYLNDIMQENYHEASQYVNQSKNNSTLDHDLQFLKKAGIHLSGFKDVHIEADDGWMAGKATLTLNDHGSEIDYPVYIIFGGNRLNPSISHFESLDKNENLSLWLSANK</sequence>
<keyword evidence="2" id="KW-1185">Reference proteome</keyword>
<accession>A0A7X3FMK6</accession>
<organism evidence="1 2">
    <name type="scientific">Paenibacillus lutrae</name>
    <dbReference type="NCBI Taxonomy" id="2078573"/>
    <lineage>
        <taxon>Bacteria</taxon>
        <taxon>Bacillati</taxon>
        <taxon>Bacillota</taxon>
        <taxon>Bacilli</taxon>
        <taxon>Bacillales</taxon>
        <taxon>Paenibacillaceae</taxon>
        <taxon>Paenibacillus</taxon>
    </lineage>
</organism>
<comment type="caution">
    <text evidence="1">The sequence shown here is derived from an EMBL/GenBank/DDBJ whole genome shotgun (WGS) entry which is preliminary data.</text>
</comment>
<dbReference type="Proteomes" id="UP000490800">
    <property type="component" value="Unassembled WGS sequence"/>
</dbReference>